<dbReference type="PANTHER" id="PTHR12302:SF3">
    <property type="entry name" value="SERINE_THREONINE-PROTEIN KINASE 31"/>
    <property type="match status" value="1"/>
</dbReference>
<proteinExistence type="predicted"/>
<reference evidence="5" key="3">
    <citation type="journal article" date="2001" name="Genome Res.">
        <title>Genome evolution at the genus level: comparison of three complete genomes of hyperthermophilic archaea.</title>
        <authorList>
            <person name="Lecompte O."/>
            <person name="Ripp R."/>
            <person name="Puzos-Barbe V."/>
            <person name="Duprat S."/>
            <person name="Heilig R."/>
            <person name="Dietrich J."/>
            <person name="Thierry J.C."/>
            <person name="Poch O."/>
        </authorList>
    </citation>
    <scope>NUCLEOTIDE SEQUENCE</scope>
    <source>
        <strain evidence="5">Orsay</strain>
    </source>
</reference>
<dbReference type="SMART" id="SM00318">
    <property type="entry name" value="SNc"/>
    <property type="match status" value="1"/>
</dbReference>
<name>Q9UZT7_PYRAB</name>
<dbReference type="Gene3D" id="2.40.50.90">
    <property type="match status" value="1"/>
</dbReference>
<dbReference type="Proteomes" id="UP000000810">
    <property type="component" value="Chromosome"/>
</dbReference>
<dbReference type="SUPFAM" id="SSF50199">
    <property type="entry name" value="Staphylococcal nuclease"/>
    <property type="match status" value="1"/>
</dbReference>
<keyword evidence="7" id="KW-1185">Reference proteome</keyword>
<dbReference type="InterPro" id="IPR035437">
    <property type="entry name" value="SNase_OB-fold_sf"/>
</dbReference>
<evidence type="ECO:0000259" key="4">
    <source>
        <dbReference type="PROSITE" id="PS50830"/>
    </source>
</evidence>
<keyword evidence="2" id="KW-0255">Endonuclease</keyword>
<dbReference type="GO" id="GO:0003676">
    <property type="term" value="F:nucleic acid binding"/>
    <property type="evidence" value="ECO:0007669"/>
    <property type="project" value="InterPro"/>
</dbReference>
<dbReference type="HOGENOM" id="CLU_046484_5_3_2"/>
<dbReference type="STRING" id="272844.PAB0704"/>
<dbReference type="AlphaFoldDB" id="Q9UZT7"/>
<evidence type="ECO:0000256" key="3">
    <source>
        <dbReference type="ARBA" id="ARBA00022801"/>
    </source>
</evidence>
<dbReference type="PANTHER" id="PTHR12302">
    <property type="entry name" value="EBNA2 BINDING PROTEIN P100"/>
    <property type="match status" value="1"/>
</dbReference>
<dbReference type="eggNOG" id="arCOG03192">
    <property type="taxonomic scope" value="Archaea"/>
</dbReference>
<dbReference type="PIR" id="D75083">
    <property type="entry name" value="D75083"/>
</dbReference>
<accession>Q9UZT7</accession>
<sequence>MARLFGRAGRFVSSIILIALILGCLSQPKELHGKVVKVVDGDTVYVKLSNGETVKVRLIGIDAPELEEDLMRPGEYPGIHNLSCLVKYGYIAKEFLKNYTLGKDVTLIFDSIQGRKDKYGRLLAYLYINGTDVNAELVKMGLARVFYEKKFDKIKEYSELEDEARKRRQNLWSCN</sequence>
<evidence type="ECO:0000256" key="2">
    <source>
        <dbReference type="ARBA" id="ARBA00022759"/>
    </source>
</evidence>
<dbReference type="PROSITE" id="PS01123">
    <property type="entry name" value="TNASE_1"/>
    <property type="match status" value="1"/>
</dbReference>
<feature type="domain" description="TNase-like" evidence="4">
    <location>
        <begin position="29"/>
        <end position="174"/>
    </location>
</feature>
<evidence type="ECO:0000313" key="5">
    <source>
        <dbReference type="EMBL" id="CAB49969.1"/>
    </source>
</evidence>
<dbReference type="InterPro" id="IPR002071">
    <property type="entry name" value="Thermonucl_AS"/>
</dbReference>
<reference evidence="5" key="2">
    <citation type="journal article" date="2000" name="J. Mol. Biol.">
        <title>Archaeal homologs of eukaryotic methylation guide small nucleolar RNAs: lessons from the Pyrococcus genomes.</title>
        <authorList>
            <person name="Gaspin C."/>
            <person name="Cavaille J."/>
            <person name="Erauso G."/>
        </authorList>
    </citation>
    <scope>NUCLEOTIDE SEQUENCE</scope>
    <source>
        <strain evidence="5">Orsay</strain>
    </source>
</reference>
<reference evidence="5" key="1">
    <citation type="submission" date="1999-07" db="EMBL/GenBank/DDBJ databases">
        <authorList>
            <person name="Genoscope"/>
        </authorList>
    </citation>
    <scope>NUCLEOTIDE SEQUENCE</scope>
    <source>
        <strain evidence="5">Orsay</strain>
    </source>
</reference>
<keyword evidence="1" id="KW-0540">Nuclease</keyword>
<dbReference type="PATRIC" id="fig|272844.11.peg.1114"/>
<dbReference type="GO" id="GO:0004519">
    <property type="term" value="F:endonuclease activity"/>
    <property type="evidence" value="ECO:0007669"/>
    <property type="project" value="UniProtKB-KW"/>
</dbReference>
<reference evidence="5 7" key="4">
    <citation type="journal article" date="2003" name="Mol. Microbiol.">
        <title>An integrated analysis of the genome of the hyperthermophilic archaeon Pyrococcus abyssi.</title>
        <authorList>
            <person name="Cohen G."/>
            <person name="Barbe V."/>
            <person name="Flament D."/>
            <person name="Galperin M."/>
            <person name="Heilig R."/>
            <person name="Ripp R."/>
            <person name="Lecompte O."/>
            <person name="Prieur D."/>
            <person name="Poch O."/>
            <person name="Quellerou J."/>
            <person name="Thierry J.C."/>
            <person name="Van der Oost J."/>
            <person name="Weissenbach J."/>
            <person name="Zivanovic Y."/>
            <person name="Forterre P."/>
        </authorList>
    </citation>
    <scope>NUCLEOTIDE SEQUENCE [LARGE SCALE GENOMIC DNA]</scope>
    <source>
        <strain evidence="7">GE5 / Orsay</strain>
        <strain evidence="5">Orsay</strain>
    </source>
</reference>
<protein>
    <submittedName>
        <fullName evidence="5">Thermonuclease</fullName>
    </submittedName>
</protein>
<dbReference type="Proteomes" id="UP000009139">
    <property type="component" value="Chromosome"/>
</dbReference>
<dbReference type="PROSITE" id="PS50830">
    <property type="entry name" value="TNASE_3"/>
    <property type="match status" value="1"/>
</dbReference>
<dbReference type="EMBL" id="HE613800">
    <property type="protein sequence ID" value="CCE70469.1"/>
    <property type="molecule type" value="Genomic_DNA"/>
</dbReference>
<keyword evidence="3" id="KW-0378">Hydrolase</keyword>
<dbReference type="CDD" id="cd00175">
    <property type="entry name" value="SNc"/>
    <property type="match status" value="1"/>
</dbReference>
<dbReference type="OrthoDB" id="3327at2157"/>
<dbReference type="PROSITE" id="PS51257">
    <property type="entry name" value="PROKAR_LIPOPROTEIN"/>
    <property type="match status" value="1"/>
</dbReference>
<dbReference type="EMBL" id="AJ248286">
    <property type="protein sequence ID" value="CAB49969.1"/>
    <property type="molecule type" value="Genomic_DNA"/>
</dbReference>
<evidence type="ECO:0000313" key="6">
    <source>
        <dbReference type="EMBL" id="CCE70469.1"/>
    </source>
</evidence>
<evidence type="ECO:0000313" key="8">
    <source>
        <dbReference type="Proteomes" id="UP000009139"/>
    </source>
</evidence>
<evidence type="ECO:0000313" key="7">
    <source>
        <dbReference type="Proteomes" id="UP000000810"/>
    </source>
</evidence>
<reference evidence="6 8" key="5">
    <citation type="journal article" date="2012" name="Curr. Microbiol.">
        <title>Re-annotation of two hyperthermophilic archaea Pyrococcus abyssi GE5 and Pyrococcus furiosus DSM 3638.</title>
        <authorList>
            <person name="Gao J."/>
            <person name="Wang J."/>
        </authorList>
    </citation>
    <scope>GENOME REANNOTATION</scope>
    <source>
        <strain evidence="6">GE5</strain>
        <strain evidence="8">GE5 / Orsay</strain>
    </source>
</reference>
<dbReference type="GO" id="GO:0016787">
    <property type="term" value="F:hydrolase activity"/>
    <property type="evidence" value="ECO:0007669"/>
    <property type="project" value="UniProtKB-KW"/>
</dbReference>
<dbReference type="RefSeq" id="WP_010868177.1">
    <property type="nucleotide sequence ID" value="NC_000868.1"/>
</dbReference>
<dbReference type="Pfam" id="PF00565">
    <property type="entry name" value="SNase"/>
    <property type="match status" value="1"/>
</dbReference>
<evidence type="ECO:0000256" key="1">
    <source>
        <dbReference type="ARBA" id="ARBA00022722"/>
    </source>
</evidence>
<organism evidence="5 7">
    <name type="scientific">Pyrococcus abyssi (strain GE5 / Orsay)</name>
    <dbReference type="NCBI Taxonomy" id="272844"/>
    <lineage>
        <taxon>Archaea</taxon>
        <taxon>Methanobacteriati</taxon>
        <taxon>Methanobacteriota</taxon>
        <taxon>Thermococci</taxon>
        <taxon>Thermococcales</taxon>
        <taxon>Thermococcaceae</taxon>
        <taxon>Pyrococcus</taxon>
    </lineage>
</organism>
<dbReference type="InterPro" id="IPR016071">
    <property type="entry name" value="Staphylococal_nuclease_OB-fold"/>
</dbReference>
<gene>
    <name evidence="5" type="ordered locus">PAB0704</name>
</gene>
<dbReference type="KEGG" id="pab:PAB0704"/>